<name>A0A016WZX2_9BILA</name>
<accession>A0A016WZX2</accession>
<dbReference type="OrthoDB" id="5823537at2759"/>
<dbReference type="Proteomes" id="UP000024635">
    <property type="component" value="Unassembled WGS sequence"/>
</dbReference>
<sequence length="195" mass="22023">MRNATFIATMLALVCAQDDDLKCNYPPTGDELVESAVPIETYRTSGEDFIRPTWCITHCKDRKSLKAAMTFQPSNGNATTFSVISHRLSEGKRVFKVVGASGPTDNLFCMDENVAAIADSVFKKYNDIEQISEALNYYINKPGWAYLVYQMMPGPSIINTDNVHIDPNFCMKNYEKFVRGRTVEFQLFAGLIKYK</sequence>
<proteinExistence type="predicted"/>
<keyword evidence="1" id="KW-0732">Signal</keyword>
<dbReference type="InterPro" id="IPR035274">
    <property type="entry name" value="DUF5352"/>
</dbReference>
<feature type="signal peptide" evidence="1">
    <location>
        <begin position="1"/>
        <end position="16"/>
    </location>
</feature>
<comment type="caution">
    <text evidence="2">The sequence shown here is derived from an EMBL/GenBank/DDBJ whole genome shotgun (WGS) entry which is preliminary data.</text>
</comment>
<evidence type="ECO:0000256" key="1">
    <source>
        <dbReference type="SAM" id="SignalP"/>
    </source>
</evidence>
<organism evidence="2 3">
    <name type="scientific">Ancylostoma ceylanicum</name>
    <dbReference type="NCBI Taxonomy" id="53326"/>
    <lineage>
        <taxon>Eukaryota</taxon>
        <taxon>Metazoa</taxon>
        <taxon>Ecdysozoa</taxon>
        <taxon>Nematoda</taxon>
        <taxon>Chromadorea</taxon>
        <taxon>Rhabditida</taxon>
        <taxon>Rhabditina</taxon>
        <taxon>Rhabditomorpha</taxon>
        <taxon>Strongyloidea</taxon>
        <taxon>Ancylostomatidae</taxon>
        <taxon>Ancylostomatinae</taxon>
        <taxon>Ancylostoma</taxon>
    </lineage>
</organism>
<dbReference type="EMBL" id="JARK01000035">
    <property type="protein sequence ID" value="EYC45220.1"/>
    <property type="molecule type" value="Genomic_DNA"/>
</dbReference>
<keyword evidence="3" id="KW-1185">Reference proteome</keyword>
<protein>
    <submittedName>
        <fullName evidence="2">Uncharacterized protein</fullName>
    </submittedName>
</protein>
<evidence type="ECO:0000313" key="2">
    <source>
        <dbReference type="EMBL" id="EYC45220.1"/>
    </source>
</evidence>
<reference evidence="3" key="1">
    <citation type="journal article" date="2015" name="Nat. Genet.">
        <title>The genome and transcriptome of the zoonotic hookworm Ancylostoma ceylanicum identify infection-specific gene families.</title>
        <authorList>
            <person name="Schwarz E.M."/>
            <person name="Hu Y."/>
            <person name="Antoshechkin I."/>
            <person name="Miller M.M."/>
            <person name="Sternberg P.W."/>
            <person name="Aroian R.V."/>
        </authorList>
    </citation>
    <scope>NUCLEOTIDE SEQUENCE</scope>
    <source>
        <strain evidence="3">HY135</strain>
    </source>
</reference>
<evidence type="ECO:0000313" key="3">
    <source>
        <dbReference type="Proteomes" id="UP000024635"/>
    </source>
</evidence>
<dbReference type="AlphaFoldDB" id="A0A016WZX2"/>
<feature type="chain" id="PRO_5001495086" evidence="1">
    <location>
        <begin position="17"/>
        <end position="195"/>
    </location>
</feature>
<dbReference type="Pfam" id="PF17303">
    <property type="entry name" value="DUF5352"/>
    <property type="match status" value="1"/>
</dbReference>
<gene>
    <name evidence="2" type="primary">Acey_s0435.g1411</name>
    <name evidence="2" type="ORF">Y032_0435g1411</name>
</gene>